<keyword evidence="2" id="KW-1185">Reference proteome</keyword>
<accession>A0ACB8J829</accession>
<sequence length="1031" mass="114957">MGKAARWLKSLLGMKKEKDKDHVENSNSDSISSFSDTKKEKKRFSFGKPGPGRDSTSSVNPQIPARDMAWLRSYIADTDKEQNKHAIAVAAATAAAADAAVAAAQAAVAVVRLTSNGNRAVFGGVREKWAAVKIQNVFRGFLARKALRALKGLVKLQALVRGYLVRKRAAATLHSMQALIRAQTAVRTQRARRSFNKENRFLPEFRQRKSLERFDETRSEIHSKRISTSLESPISGFDESPKIVEIDTFKPRARTRRFHAALSECGDDFSYQAMSSPLPIPCPVPPRISVTNSQNLHDFEWCFTGDEYKFSSAKSTPRFANSIRSNAPPTPAKSVCCDNYFRPYSNHPSYMSNTQSFNAKLRSYSAPKQRPEQGPKKRHSLNEIMASRNSIRQEKVKEMDASDRSRISSSAPIKRSSIPKSSSSATGTDENELSYQQMGISLQNSKKPMTKHFMSPTISASSKAIAPRKKVLAERNENADNSDLSVNVDSSLSPYDPLPNYPSPRPKFLRYKPNRRREIFLRCENEANGSISLPCKKDENADFVCVSQEGEELDEGEGEVEEEEEEEEKEGFLRRVLKLMLVLALLVSSTMYISFMNSPKASPTLQAMEDFKDGYLKIYDHAYGAMRRLGGEDHLLKLVGLKEILKKFEIGNEFLDIHMGLMTVNQTVILGECIEEELAKDFHFGLVEETSDNLGEVVELEAGEREHVSDHGTTKTEEISDQMFENFELKGTESIDKAESLLDNQMPTVSNAFDPENEQVIEPVPEVNSVEVGAGEMVEIGMTNIENDEAGEVSMIERVDNEISSFEILNFEAEGELKEGLAEPIETDTMFETVIGVTMVFAIIAPLALAFHRKGKWNATKDASPIIKPCITQSGVAERCGYVLPNEREEQIKHVDPFVSPPVSSISSTMEDSEDIIQSRAPAVELLGEFVVGEISSSFRNRAMKGKMEESEVSNYSVSLDKGFGSSSVLYHAPLDFSELSFTNISLSHEDFTPQKKTMKKEDGRYGEANNVSTTPVRRSSRIRNRAVTSP</sequence>
<reference evidence="2" key="1">
    <citation type="journal article" date="2023" name="Hortic. Res.">
        <title>A chromosome-level phased genome enabling allele-level studies in sweet orange: a case study on citrus Huanglongbing tolerance.</title>
        <authorList>
            <person name="Wu B."/>
            <person name="Yu Q."/>
            <person name="Deng Z."/>
            <person name="Duan Y."/>
            <person name="Luo F."/>
            <person name="Gmitter F. Jr."/>
        </authorList>
    </citation>
    <scope>NUCLEOTIDE SEQUENCE [LARGE SCALE GENOMIC DNA]</scope>
    <source>
        <strain evidence="2">cv. Valencia</strain>
    </source>
</reference>
<evidence type="ECO:0000313" key="2">
    <source>
        <dbReference type="Proteomes" id="UP000829398"/>
    </source>
</evidence>
<gene>
    <name evidence="1" type="ORF">KPL71_020546</name>
</gene>
<protein>
    <submittedName>
        <fullName evidence="1">DUF4005 domain-containing protein</fullName>
    </submittedName>
</protein>
<proteinExistence type="predicted"/>
<dbReference type="Proteomes" id="UP000829398">
    <property type="component" value="Chromosome 7"/>
</dbReference>
<comment type="caution">
    <text evidence="1">The sequence shown here is derived from an EMBL/GenBank/DDBJ whole genome shotgun (WGS) entry which is preliminary data.</text>
</comment>
<evidence type="ECO:0000313" key="1">
    <source>
        <dbReference type="EMBL" id="KAH9714054.1"/>
    </source>
</evidence>
<dbReference type="EMBL" id="CM039176">
    <property type="protein sequence ID" value="KAH9714054.1"/>
    <property type="molecule type" value="Genomic_DNA"/>
</dbReference>
<name>A0ACB8J829_CITSI</name>
<organism evidence="1 2">
    <name type="scientific">Citrus sinensis</name>
    <name type="common">Sweet orange</name>
    <name type="synonym">Citrus aurantium var. sinensis</name>
    <dbReference type="NCBI Taxonomy" id="2711"/>
    <lineage>
        <taxon>Eukaryota</taxon>
        <taxon>Viridiplantae</taxon>
        <taxon>Streptophyta</taxon>
        <taxon>Embryophyta</taxon>
        <taxon>Tracheophyta</taxon>
        <taxon>Spermatophyta</taxon>
        <taxon>Magnoliopsida</taxon>
        <taxon>eudicotyledons</taxon>
        <taxon>Gunneridae</taxon>
        <taxon>Pentapetalae</taxon>
        <taxon>rosids</taxon>
        <taxon>malvids</taxon>
        <taxon>Sapindales</taxon>
        <taxon>Rutaceae</taxon>
        <taxon>Aurantioideae</taxon>
        <taxon>Citrus</taxon>
    </lineage>
</organism>